<dbReference type="InterPro" id="IPR029044">
    <property type="entry name" value="Nucleotide-diphossugar_trans"/>
</dbReference>
<protein>
    <recommendedName>
        <fullName evidence="3">Cytidylyltransferase</fullName>
    </recommendedName>
</protein>
<evidence type="ECO:0000313" key="2">
    <source>
        <dbReference type="Proteomes" id="UP000038055"/>
    </source>
</evidence>
<dbReference type="GO" id="GO:0008781">
    <property type="term" value="F:N-acylneuraminate cytidylyltransferase activity"/>
    <property type="evidence" value="ECO:0007669"/>
    <property type="project" value="TreeGrafter"/>
</dbReference>
<dbReference type="PANTHER" id="PTHR21485">
    <property type="entry name" value="HAD SUPERFAMILY MEMBERS CMAS AND KDSC"/>
    <property type="match status" value="1"/>
</dbReference>
<evidence type="ECO:0008006" key="3">
    <source>
        <dbReference type="Google" id="ProtNLM"/>
    </source>
</evidence>
<proteinExistence type="predicted"/>
<evidence type="ECO:0000313" key="1">
    <source>
        <dbReference type="EMBL" id="CEN34758.1"/>
    </source>
</evidence>
<name>A0A0B7HAZ0_9FLAO</name>
<dbReference type="Proteomes" id="UP000038055">
    <property type="component" value="Unassembled WGS sequence"/>
</dbReference>
<dbReference type="EMBL" id="CDOD01000016">
    <property type="protein sequence ID" value="CEN34758.1"/>
    <property type="molecule type" value="Genomic_DNA"/>
</dbReference>
<dbReference type="InterPro" id="IPR003329">
    <property type="entry name" value="Cytidylyl_trans"/>
</dbReference>
<accession>A0A0B7HAZ0</accession>
<dbReference type="InterPro" id="IPR050793">
    <property type="entry name" value="CMP-NeuNAc_synthase"/>
</dbReference>
<dbReference type="Gene3D" id="3.90.550.10">
    <property type="entry name" value="Spore Coat Polysaccharide Biosynthesis Protein SpsA, Chain A"/>
    <property type="match status" value="1"/>
</dbReference>
<dbReference type="SUPFAM" id="SSF53448">
    <property type="entry name" value="Nucleotide-diphospho-sugar transferases"/>
    <property type="match status" value="1"/>
</dbReference>
<organism evidence="1 2">
    <name type="scientific">Capnocytophaga cynodegmi</name>
    <dbReference type="NCBI Taxonomy" id="28189"/>
    <lineage>
        <taxon>Bacteria</taxon>
        <taxon>Pseudomonadati</taxon>
        <taxon>Bacteroidota</taxon>
        <taxon>Flavobacteriia</taxon>
        <taxon>Flavobacteriales</taxon>
        <taxon>Flavobacteriaceae</taxon>
        <taxon>Capnocytophaga</taxon>
    </lineage>
</organism>
<dbReference type="PANTHER" id="PTHR21485:SF6">
    <property type="entry name" value="N-ACYLNEURAMINATE CYTIDYLYLTRANSFERASE-RELATED"/>
    <property type="match status" value="1"/>
</dbReference>
<reference evidence="2" key="1">
    <citation type="submission" date="2015-01" db="EMBL/GenBank/DDBJ databases">
        <authorList>
            <person name="MANFREDI Pablo"/>
        </authorList>
    </citation>
    <scope>NUCLEOTIDE SEQUENCE [LARGE SCALE GENOMIC DNA]</scope>
    <source>
        <strain evidence="2">Ccyn2B</strain>
    </source>
</reference>
<keyword evidence="2" id="KW-1185">Reference proteome</keyword>
<dbReference type="Pfam" id="PF02348">
    <property type="entry name" value="CTP_transf_3"/>
    <property type="match status" value="1"/>
</dbReference>
<sequence length="239" mass="27045">MKKIVALIIGRGNNTLKNKNILNVKGRPLLQWGGLAAKHSQYIQYFYISSDDDKILKAGESIGFKPIKRPNELALPTSQSSDAVKHALNIIEEQNGEMDVIVVIHANVGTITSQMIDDCIELLEKKRATSVIPSHYKNEYHPRRAKKVLEDGTLTNFIGSSTDYVSANRQDLEMCVFFDHSFWVLDVKKGVKATNGQYPWPVMGNKIFPYITEGCFDVHDLEDLKKTEVWLSEKGINYE</sequence>
<dbReference type="RefSeq" id="WP_041991643.1">
    <property type="nucleotide sequence ID" value="NZ_BOQH01000002.1"/>
</dbReference>
<dbReference type="AlphaFoldDB" id="A0A0B7HAZ0"/>
<gene>
    <name evidence="1" type="ORF">CCYN2B_230007</name>
</gene>